<dbReference type="SUPFAM" id="SSF50346">
    <property type="entry name" value="PRC-barrel domain"/>
    <property type="match status" value="1"/>
</dbReference>
<dbReference type="OrthoDB" id="390131at2"/>
<dbReference type="InterPro" id="IPR036976">
    <property type="entry name" value="RimM_N_sf"/>
</dbReference>
<dbReference type="AlphaFoldDB" id="A0A0K2JG45"/>
<feature type="domain" description="RimM N-terminal" evidence="1">
    <location>
        <begin position="9"/>
        <end position="88"/>
    </location>
</feature>
<dbReference type="Pfam" id="PF24986">
    <property type="entry name" value="PRC_RimM"/>
    <property type="match status" value="1"/>
</dbReference>
<evidence type="ECO:0000259" key="2">
    <source>
        <dbReference type="Pfam" id="PF24986"/>
    </source>
</evidence>
<dbReference type="EMBL" id="CP010899">
    <property type="protein sequence ID" value="ALA97211.1"/>
    <property type="molecule type" value="Genomic_DNA"/>
</dbReference>
<name>A0A0K2JG45_SPIKU</name>
<sequence>METLLKIFKLKKPHAIKGELKATLLIKIKNINKLLNKLMFIQVQMMYMPVTLIKITATKQDYILKFKEFTNINEVIAFKECYLFAQKADLNYIEIINQENLINFTVFHNQKKIGILVNQFETKAHIVFEIKTTDGTLMMIPNVDVYVEQVDLQQQEIILKKVI</sequence>
<dbReference type="Proteomes" id="UP000062963">
    <property type="component" value="Chromosome"/>
</dbReference>
<dbReference type="Gene3D" id="2.40.30.60">
    <property type="entry name" value="RimM"/>
    <property type="match status" value="1"/>
</dbReference>
<evidence type="ECO:0000313" key="4">
    <source>
        <dbReference type="Proteomes" id="UP000062963"/>
    </source>
</evidence>
<evidence type="ECO:0000259" key="1">
    <source>
        <dbReference type="Pfam" id="PF01782"/>
    </source>
</evidence>
<dbReference type="STRING" id="273035.SKUN_00291"/>
<protein>
    <submittedName>
        <fullName evidence="3">16S rRNA processing protein</fullName>
    </submittedName>
</protein>
<dbReference type="Pfam" id="PF01782">
    <property type="entry name" value="RimM"/>
    <property type="match status" value="1"/>
</dbReference>
<reference evidence="3 4" key="1">
    <citation type="journal article" date="2015" name="Genome Announc.">
        <title>Complete Genome Sequence of Spiroplasma kunkelii Strain CR2-3x, Causal Agent of Corn Stunt Disease in Zea mays L.</title>
        <authorList>
            <person name="Davis R.E."/>
            <person name="Shao J."/>
            <person name="Dally E.L."/>
            <person name="Zhao Y."/>
            <person name="Gasparich G.E."/>
            <person name="Gaynor B.J."/>
            <person name="Athey J.C."/>
            <person name="Harrison N.A."/>
            <person name="Donofrio N."/>
        </authorList>
    </citation>
    <scope>NUCLEOTIDE SEQUENCE [LARGE SCALE GENOMIC DNA]</scope>
    <source>
        <strain evidence="3 4">CR2-3x</strain>
    </source>
</reference>
<gene>
    <name evidence="3" type="ORF">SKUN_00291</name>
</gene>
<dbReference type="GO" id="GO:0006364">
    <property type="term" value="P:rRNA processing"/>
    <property type="evidence" value="ECO:0007669"/>
    <property type="project" value="InterPro"/>
</dbReference>
<dbReference type="Gene3D" id="2.30.30.240">
    <property type="entry name" value="PRC-barrel domain"/>
    <property type="match status" value="1"/>
</dbReference>
<evidence type="ECO:0000313" key="3">
    <source>
        <dbReference type="EMBL" id="ALA97211.1"/>
    </source>
</evidence>
<accession>A0A0K2JG45</accession>
<proteinExistence type="predicted"/>
<keyword evidence="4" id="KW-1185">Reference proteome</keyword>
<dbReference type="InterPro" id="IPR056792">
    <property type="entry name" value="PRC_RimM"/>
</dbReference>
<dbReference type="KEGG" id="skn:SKUN_00291"/>
<dbReference type="PATRIC" id="fig|273035.7.peg.338"/>
<dbReference type="SUPFAM" id="SSF50447">
    <property type="entry name" value="Translation proteins"/>
    <property type="match status" value="1"/>
</dbReference>
<dbReference type="InterPro" id="IPR002676">
    <property type="entry name" value="RimM_N"/>
</dbReference>
<dbReference type="RefSeq" id="WP_053390545.1">
    <property type="nucleotide sequence ID" value="NZ_CP010899.1"/>
</dbReference>
<organism evidence="3 4">
    <name type="scientific">Spiroplasma kunkelii CR2-3x</name>
    <dbReference type="NCBI Taxonomy" id="273035"/>
    <lineage>
        <taxon>Bacteria</taxon>
        <taxon>Bacillati</taxon>
        <taxon>Mycoplasmatota</taxon>
        <taxon>Mollicutes</taxon>
        <taxon>Entomoplasmatales</taxon>
        <taxon>Spiroplasmataceae</taxon>
        <taxon>Spiroplasma</taxon>
    </lineage>
</organism>
<dbReference type="InterPro" id="IPR011033">
    <property type="entry name" value="PRC_barrel-like_sf"/>
</dbReference>
<dbReference type="InterPro" id="IPR009000">
    <property type="entry name" value="Transl_B-barrel_sf"/>
</dbReference>
<feature type="domain" description="Ribosome maturation factor RimM PRC barrel" evidence="2">
    <location>
        <begin position="100"/>
        <end position="159"/>
    </location>
</feature>